<accession>A0A9P6E0H2</accession>
<keyword evidence="3" id="KW-1185">Reference proteome</keyword>
<evidence type="ECO:0000313" key="3">
    <source>
        <dbReference type="Proteomes" id="UP000886523"/>
    </source>
</evidence>
<comment type="caution">
    <text evidence="2">The sequence shown here is derived from an EMBL/GenBank/DDBJ whole genome shotgun (WGS) entry which is preliminary data.</text>
</comment>
<feature type="region of interest" description="Disordered" evidence="1">
    <location>
        <begin position="1"/>
        <end position="40"/>
    </location>
</feature>
<protein>
    <submittedName>
        <fullName evidence="2">Uncharacterized protein</fullName>
    </submittedName>
</protein>
<sequence length="542" mass="59172">MAANNPPSRRPRKRRMARNPEGPPDPSFMLDFGEESSRVAPNPSPVVTAAQCLIAYHTLQPFPSEASIRTHGLQCIENAGSYSKLPSTVPDQRWLGAASILSSLHKPRANLYSPYYIPGFGSFDRIPKLEAFFFSTLQSPELALLALQSGDIKSPRKTRAVKPGGSGTDSAILAIPFRPQVKEPHMIQDDPPAITGPVVKRGPGRPRKIKRPSISPKPSNASQTPRARKRKHLELAEDTLQDTIPSRTVSKVPRTNRAEAQRSPSRVLSTIPRLVQPMSPILGPPALTFADKPRFSPSFDDPSLVEGRLIHYTPRAGSEPRMHSIITHSSLDRQKVPNPVFATESQMENVSDGWHLQTLSRNAHVSSLGEPSPMPLSPSPAVANYSTQAPISEAHFAQAPQNIRDPNLDSHLVYSRPSPFQTSSRPHTTHDFPSPRVPLSTENPAATGTPSSSIDSNNPSKQSFYAGSNPPPDSYPAMEDLESQLDQSFLAATPSTEFYSVFSSPRGRPTLATTATPRTPQILHTVKFVEDEESTTPAQAHT</sequence>
<proteinExistence type="predicted"/>
<dbReference type="EMBL" id="MU128927">
    <property type="protein sequence ID" value="KAF9518079.1"/>
    <property type="molecule type" value="Genomic_DNA"/>
</dbReference>
<evidence type="ECO:0000256" key="1">
    <source>
        <dbReference type="SAM" id="MobiDB-lite"/>
    </source>
</evidence>
<dbReference type="Proteomes" id="UP000886523">
    <property type="component" value="Unassembled WGS sequence"/>
</dbReference>
<feature type="region of interest" description="Disordered" evidence="1">
    <location>
        <begin position="184"/>
        <end position="267"/>
    </location>
</feature>
<evidence type="ECO:0000313" key="2">
    <source>
        <dbReference type="EMBL" id="KAF9518079.1"/>
    </source>
</evidence>
<gene>
    <name evidence="2" type="ORF">BS47DRAFT_1338658</name>
</gene>
<feature type="region of interest" description="Disordered" evidence="1">
    <location>
        <begin position="364"/>
        <end position="383"/>
    </location>
</feature>
<name>A0A9P6E0H2_9AGAM</name>
<dbReference type="AlphaFoldDB" id="A0A9P6E0H2"/>
<feature type="compositionally biased region" description="Basic residues" evidence="1">
    <location>
        <begin position="202"/>
        <end position="211"/>
    </location>
</feature>
<feature type="region of interest" description="Disordered" evidence="1">
    <location>
        <begin position="403"/>
        <end position="480"/>
    </location>
</feature>
<reference evidence="2" key="1">
    <citation type="journal article" date="2020" name="Nat. Commun.">
        <title>Large-scale genome sequencing of mycorrhizal fungi provides insights into the early evolution of symbiotic traits.</title>
        <authorList>
            <person name="Miyauchi S."/>
            <person name="Kiss E."/>
            <person name="Kuo A."/>
            <person name="Drula E."/>
            <person name="Kohler A."/>
            <person name="Sanchez-Garcia M."/>
            <person name="Morin E."/>
            <person name="Andreopoulos B."/>
            <person name="Barry K.W."/>
            <person name="Bonito G."/>
            <person name="Buee M."/>
            <person name="Carver A."/>
            <person name="Chen C."/>
            <person name="Cichocki N."/>
            <person name="Clum A."/>
            <person name="Culley D."/>
            <person name="Crous P.W."/>
            <person name="Fauchery L."/>
            <person name="Girlanda M."/>
            <person name="Hayes R.D."/>
            <person name="Keri Z."/>
            <person name="LaButti K."/>
            <person name="Lipzen A."/>
            <person name="Lombard V."/>
            <person name="Magnuson J."/>
            <person name="Maillard F."/>
            <person name="Murat C."/>
            <person name="Nolan M."/>
            <person name="Ohm R.A."/>
            <person name="Pangilinan J."/>
            <person name="Pereira M.F."/>
            <person name="Perotto S."/>
            <person name="Peter M."/>
            <person name="Pfister S."/>
            <person name="Riley R."/>
            <person name="Sitrit Y."/>
            <person name="Stielow J.B."/>
            <person name="Szollosi G."/>
            <person name="Zifcakova L."/>
            <person name="Stursova M."/>
            <person name="Spatafora J.W."/>
            <person name="Tedersoo L."/>
            <person name="Vaario L.M."/>
            <person name="Yamada A."/>
            <person name="Yan M."/>
            <person name="Wang P."/>
            <person name="Xu J."/>
            <person name="Bruns T."/>
            <person name="Baldrian P."/>
            <person name="Vilgalys R."/>
            <person name="Dunand C."/>
            <person name="Henrissat B."/>
            <person name="Grigoriev I.V."/>
            <person name="Hibbett D."/>
            <person name="Nagy L.G."/>
            <person name="Martin F.M."/>
        </authorList>
    </citation>
    <scope>NUCLEOTIDE SEQUENCE</scope>
    <source>
        <strain evidence="2">UP504</strain>
    </source>
</reference>
<organism evidence="2 3">
    <name type="scientific">Hydnum rufescens UP504</name>
    <dbReference type="NCBI Taxonomy" id="1448309"/>
    <lineage>
        <taxon>Eukaryota</taxon>
        <taxon>Fungi</taxon>
        <taxon>Dikarya</taxon>
        <taxon>Basidiomycota</taxon>
        <taxon>Agaricomycotina</taxon>
        <taxon>Agaricomycetes</taxon>
        <taxon>Cantharellales</taxon>
        <taxon>Hydnaceae</taxon>
        <taxon>Hydnum</taxon>
    </lineage>
</organism>
<feature type="compositionally biased region" description="Polar residues" evidence="1">
    <location>
        <begin position="216"/>
        <end position="225"/>
    </location>
</feature>
<feature type="compositionally biased region" description="Polar residues" evidence="1">
    <location>
        <begin position="440"/>
        <end position="466"/>
    </location>
</feature>